<dbReference type="Pfam" id="PF08676">
    <property type="entry name" value="MutL_C"/>
    <property type="match status" value="1"/>
</dbReference>
<protein>
    <recommendedName>
        <fullName evidence="3">MutL C-terminal dimerisation domain-containing protein</fullName>
    </recommendedName>
</protein>
<dbReference type="GO" id="GO:0032300">
    <property type="term" value="C:mismatch repair complex"/>
    <property type="evidence" value="ECO:0007669"/>
    <property type="project" value="InterPro"/>
</dbReference>
<evidence type="ECO:0000313" key="4">
    <source>
        <dbReference type="EMBL" id="QIW97488.1"/>
    </source>
</evidence>
<dbReference type="PANTHER" id="PTHR10073">
    <property type="entry name" value="DNA MISMATCH REPAIR PROTEIN MLH, PMS, MUTL"/>
    <property type="match status" value="1"/>
</dbReference>
<feature type="region of interest" description="Disordered" evidence="2">
    <location>
        <begin position="586"/>
        <end position="607"/>
    </location>
</feature>
<dbReference type="PANTHER" id="PTHR10073:SF47">
    <property type="entry name" value="DNA MISMATCH REPAIR PROTEIN MLH3"/>
    <property type="match status" value="1"/>
</dbReference>
<evidence type="ECO:0000256" key="2">
    <source>
        <dbReference type="SAM" id="MobiDB-lite"/>
    </source>
</evidence>
<dbReference type="AlphaFoldDB" id="A0A6H0XS90"/>
<dbReference type="GO" id="GO:0006298">
    <property type="term" value="P:mismatch repair"/>
    <property type="evidence" value="ECO:0007669"/>
    <property type="project" value="InterPro"/>
</dbReference>
<dbReference type="SUPFAM" id="SSF118116">
    <property type="entry name" value="DNA mismatch repair protein MutL"/>
    <property type="match status" value="2"/>
</dbReference>
<feature type="domain" description="MutL C-terminal dimerisation" evidence="3">
    <location>
        <begin position="636"/>
        <end position="835"/>
    </location>
</feature>
<dbReference type="InterPro" id="IPR042120">
    <property type="entry name" value="MutL_C_dimsub"/>
</dbReference>
<dbReference type="GO" id="GO:0140664">
    <property type="term" value="F:ATP-dependent DNA damage sensor activity"/>
    <property type="evidence" value="ECO:0007669"/>
    <property type="project" value="InterPro"/>
</dbReference>
<reference evidence="4 5" key="1">
    <citation type="journal article" date="2016" name="Sci. Rep.">
        <title>Peltaster fructicola genome reveals evolution from an invasive phytopathogen to an ectophytic parasite.</title>
        <authorList>
            <person name="Xu C."/>
            <person name="Chen H."/>
            <person name="Gleason M.L."/>
            <person name="Xu J.R."/>
            <person name="Liu H."/>
            <person name="Zhang R."/>
            <person name="Sun G."/>
        </authorList>
    </citation>
    <scope>NUCLEOTIDE SEQUENCE [LARGE SCALE GENOMIC DNA]</scope>
    <source>
        <strain evidence="4 5">LNHT1506</strain>
    </source>
</reference>
<evidence type="ECO:0000259" key="3">
    <source>
        <dbReference type="SMART" id="SM00853"/>
    </source>
</evidence>
<feature type="region of interest" description="Disordered" evidence="2">
    <location>
        <begin position="404"/>
        <end position="459"/>
    </location>
</feature>
<dbReference type="InterPro" id="IPR037198">
    <property type="entry name" value="MutL_C_sf"/>
</dbReference>
<comment type="similarity">
    <text evidence="1">Belongs to the DNA mismatch repair MutL/HexB family.</text>
</comment>
<keyword evidence="5" id="KW-1185">Reference proteome</keyword>
<dbReference type="Proteomes" id="UP000503462">
    <property type="component" value="Chromosome 2"/>
</dbReference>
<dbReference type="GO" id="GO:0005524">
    <property type="term" value="F:ATP binding"/>
    <property type="evidence" value="ECO:0007669"/>
    <property type="project" value="InterPro"/>
</dbReference>
<proteinExistence type="inferred from homology"/>
<sequence>MANRIKPLSEHVASQIASTKEIHSLKTAVLGLLENSLDANSSKIEITINFVRRSCKIEDNGHGIVPQEFESQGGLCQRHHTAKQDLVITGEAHSCEGTFLTSLATLSLLSVTSKVQGQASAHLLMHHGQILARNQTTPPTHELVAFPDYGTRVLADDLFGNLPVRAKRYALSADDNRVQDRLFDEIKQSVLAILLAWSRPCSVRLQDQQKRAVTFSAAHPNISHALTSRALGRLDRTVPKFSLHDKLPLLSQAGVATVLHKGKWIPVSASSSKYTLQGLICSAPAPSAKCQFISIGPIPFTSEGSQTILHQAINKLFSDSSFGMSSSAENVHPSARLSDIPQIEPGQKGIDKWPMFVINITPKQDHSTMRRTPDSTLDKLLRLITQVIRQWLELQGFQPARVRKTRSEKQFMPSASSQSIENHEDNHAKQRPAQSYTPPWTSIRSGQALSTRPLTARSRETSATETVSELGNHTEIHAHNAGGSACCQDVKTAEQPRLRESDLCDEGADEVCMPWQDPITKKDLLVNLRTGMTVDRFDRAQKGSATESQFTPIMFATQETHETLPGEVRSRSSVGLPQHLQTWRPPTFEAPLQPIPRSKSMSGMTDSHPTKLCNGSDGFIPTSQRLTRFGLRHARVIAQVDSKFVLCVLPAGQRSSQVVLIDQHAASERVLLEQLLAELCEPLDHPLAADVTNSCVPDQWPLLDKPIVFETTAQEAALFQQEAETFSRWGVVYDVSNVLPQMSASQVRQPAQHHRVSVRILPRIIAERCRSAPKVLVELMRGEIWASRTHNISKCGTNKASDSPWLTHIGDCPRGILDLVNSRACRSAIMFNDPLTVQECEELVKNLSTTTFPWICAHGRTSAVPIMELNTRRTNHVTDFSISGFEAGNNEAFSTAYTRWSSKA</sequence>
<dbReference type="SMART" id="SM00853">
    <property type="entry name" value="MutL_C"/>
    <property type="match status" value="1"/>
</dbReference>
<evidence type="ECO:0000256" key="1">
    <source>
        <dbReference type="ARBA" id="ARBA00006082"/>
    </source>
</evidence>
<dbReference type="OrthoDB" id="429932at2759"/>
<accession>A0A6H0XS90</accession>
<dbReference type="Gene3D" id="3.30.1540.20">
    <property type="entry name" value="MutL, C-terminal domain, dimerisation subdomain"/>
    <property type="match status" value="1"/>
</dbReference>
<organism evidence="4 5">
    <name type="scientific">Peltaster fructicola</name>
    <dbReference type="NCBI Taxonomy" id="286661"/>
    <lineage>
        <taxon>Eukaryota</taxon>
        <taxon>Fungi</taxon>
        <taxon>Dikarya</taxon>
        <taxon>Ascomycota</taxon>
        <taxon>Pezizomycotina</taxon>
        <taxon>Dothideomycetes</taxon>
        <taxon>Dothideomycetes incertae sedis</taxon>
        <taxon>Peltaster</taxon>
    </lineage>
</organism>
<dbReference type="InterPro" id="IPR014790">
    <property type="entry name" value="MutL_C"/>
</dbReference>
<gene>
    <name evidence="4" type="ORF">AMS68_003006</name>
</gene>
<dbReference type="InterPro" id="IPR038973">
    <property type="entry name" value="MutL/Mlh/Pms-like"/>
</dbReference>
<dbReference type="SUPFAM" id="SSF55874">
    <property type="entry name" value="ATPase domain of HSP90 chaperone/DNA topoisomerase II/histidine kinase"/>
    <property type="match status" value="1"/>
</dbReference>
<dbReference type="Gene3D" id="3.30.565.10">
    <property type="entry name" value="Histidine kinase-like ATPase, C-terminal domain"/>
    <property type="match status" value="1"/>
</dbReference>
<feature type="compositionally biased region" description="Polar residues" evidence="2">
    <location>
        <begin position="432"/>
        <end position="453"/>
    </location>
</feature>
<dbReference type="GO" id="GO:0016887">
    <property type="term" value="F:ATP hydrolysis activity"/>
    <property type="evidence" value="ECO:0007669"/>
    <property type="project" value="InterPro"/>
</dbReference>
<evidence type="ECO:0000313" key="5">
    <source>
        <dbReference type="Proteomes" id="UP000503462"/>
    </source>
</evidence>
<dbReference type="Pfam" id="PF13589">
    <property type="entry name" value="HATPase_c_3"/>
    <property type="match status" value="1"/>
</dbReference>
<name>A0A6H0XS90_9PEZI</name>
<dbReference type="EMBL" id="CP051140">
    <property type="protein sequence ID" value="QIW97488.1"/>
    <property type="molecule type" value="Genomic_DNA"/>
</dbReference>
<dbReference type="InterPro" id="IPR036890">
    <property type="entry name" value="HATPase_C_sf"/>
</dbReference>